<comment type="caution">
    <text evidence="2">The sequence shown here is derived from an EMBL/GenBank/DDBJ whole genome shotgun (WGS) entry which is preliminary data.</text>
</comment>
<proteinExistence type="predicted"/>
<keyword evidence="1" id="KW-0472">Membrane</keyword>
<keyword evidence="1" id="KW-1133">Transmembrane helix</keyword>
<reference evidence="2 3" key="1">
    <citation type="journal article" date="2016" name="Nat. Commun.">
        <title>Thousands of microbial genomes shed light on interconnected biogeochemical processes in an aquifer system.</title>
        <authorList>
            <person name="Anantharaman K."/>
            <person name="Brown C.T."/>
            <person name="Hug L.A."/>
            <person name="Sharon I."/>
            <person name="Castelle C.J."/>
            <person name="Probst A.J."/>
            <person name="Thomas B.C."/>
            <person name="Singh A."/>
            <person name="Wilkins M.J."/>
            <person name="Karaoz U."/>
            <person name="Brodie E.L."/>
            <person name="Williams K.H."/>
            <person name="Hubbard S.S."/>
            <person name="Banfield J.F."/>
        </authorList>
    </citation>
    <scope>NUCLEOTIDE SEQUENCE [LARGE SCALE GENOMIC DNA]</scope>
</reference>
<dbReference type="EMBL" id="MGGM01000009">
    <property type="protein sequence ID" value="OGM29804.1"/>
    <property type="molecule type" value="Genomic_DNA"/>
</dbReference>
<evidence type="ECO:0000313" key="3">
    <source>
        <dbReference type="Proteomes" id="UP000177263"/>
    </source>
</evidence>
<name>A0A1F7YR38_9BACT</name>
<sequence length="105" mass="12001">MIINPDETNTAPKQLSEFERIQNKLSELPIKKEETRAQIARYFVVGYFTLSVFVFVFVFIYNLILLSIGKDTFTIELIQTFTAVSGALSGLLGFVLGYYFKSKEE</sequence>
<keyword evidence="1" id="KW-0812">Transmembrane</keyword>
<evidence type="ECO:0000256" key="1">
    <source>
        <dbReference type="SAM" id="Phobius"/>
    </source>
</evidence>
<dbReference type="AlphaFoldDB" id="A0A1F7YR38"/>
<feature type="transmembrane region" description="Helical" evidence="1">
    <location>
        <begin position="42"/>
        <end position="65"/>
    </location>
</feature>
<organism evidence="2 3">
    <name type="scientific">Candidatus Woesebacteria bacterium RIFCSPHIGHO2_01_FULL_41_10</name>
    <dbReference type="NCBI Taxonomy" id="1802500"/>
    <lineage>
        <taxon>Bacteria</taxon>
        <taxon>Candidatus Woeseibacteriota</taxon>
    </lineage>
</organism>
<dbReference type="STRING" id="1802500.A2801_00175"/>
<protein>
    <submittedName>
        <fullName evidence="2">Uncharacterized protein</fullName>
    </submittedName>
</protein>
<feature type="transmembrane region" description="Helical" evidence="1">
    <location>
        <begin position="77"/>
        <end position="100"/>
    </location>
</feature>
<gene>
    <name evidence="2" type="ORF">A2801_00175</name>
</gene>
<accession>A0A1F7YR38</accession>
<dbReference type="Proteomes" id="UP000177263">
    <property type="component" value="Unassembled WGS sequence"/>
</dbReference>
<evidence type="ECO:0000313" key="2">
    <source>
        <dbReference type="EMBL" id="OGM29804.1"/>
    </source>
</evidence>